<sequence length="160" mass="17682">MSIHHSAKLHQKSRFSKKYFFCAAAYHCEHIAAGIAGAGARILCALCCGRCAPITQVAPAYLGGCCAHLVRTLRRALWACRARRARMSRWVLRAPLGGQCVRLPLPMHARRARGCARPPPLLRELFVQVSAPLCAHVAHCVQHACRRRCRGEDATAEFES</sequence>
<dbReference type="AlphaFoldDB" id="A0A2Z6ZT60"/>
<protein>
    <submittedName>
        <fullName evidence="1">Uncharacterized protein</fullName>
    </submittedName>
</protein>
<accession>A0A2Z6ZT60</accession>
<evidence type="ECO:0000313" key="2">
    <source>
        <dbReference type="Proteomes" id="UP000250235"/>
    </source>
</evidence>
<gene>
    <name evidence="1" type="ORF">F511_46579</name>
</gene>
<organism evidence="1 2">
    <name type="scientific">Dorcoceras hygrometricum</name>
    <dbReference type="NCBI Taxonomy" id="472368"/>
    <lineage>
        <taxon>Eukaryota</taxon>
        <taxon>Viridiplantae</taxon>
        <taxon>Streptophyta</taxon>
        <taxon>Embryophyta</taxon>
        <taxon>Tracheophyta</taxon>
        <taxon>Spermatophyta</taxon>
        <taxon>Magnoliopsida</taxon>
        <taxon>eudicotyledons</taxon>
        <taxon>Gunneridae</taxon>
        <taxon>Pentapetalae</taxon>
        <taxon>asterids</taxon>
        <taxon>lamiids</taxon>
        <taxon>Lamiales</taxon>
        <taxon>Gesneriaceae</taxon>
        <taxon>Didymocarpoideae</taxon>
        <taxon>Trichosporeae</taxon>
        <taxon>Loxocarpinae</taxon>
        <taxon>Dorcoceras</taxon>
    </lineage>
</organism>
<dbReference type="Proteomes" id="UP000250235">
    <property type="component" value="Unassembled WGS sequence"/>
</dbReference>
<keyword evidence="2" id="KW-1185">Reference proteome</keyword>
<reference evidence="1 2" key="1">
    <citation type="journal article" date="2015" name="Proc. Natl. Acad. Sci. U.S.A.">
        <title>The resurrection genome of Boea hygrometrica: A blueprint for survival of dehydration.</title>
        <authorList>
            <person name="Xiao L."/>
            <person name="Yang G."/>
            <person name="Zhang L."/>
            <person name="Yang X."/>
            <person name="Zhao S."/>
            <person name="Ji Z."/>
            <person name="Zhou Q."/>
            <person name="Hu M."/>
            <person name="Wang Y."/>
            <person name="Chen M."/>
            <person name="Xu Y."/>
            <person name="Jin H."/>
            <person name="Xiao X."/>
            <person name="Hu G."/>
            <person name="Bao F."/>
            <person name="Hu Y."/>
            <person name="Wan P."/>
            <person name="Li L."/>
            <person name="Deng X."/>
            <person name="Kuang T."/>
            <person name="Xiang C."/>
            <person name="Zhu J.K."/>
            <person name="Oliver M.J."/>
            <person name="He Y."/>
        </authorList>
    </citation>
    <scope>NUCLEOTIDE SEQUENCE [LARGE SCALE GENOMIC DNA]</scope>
    <source>
        <strain evidence="2">cv. XS01</strain>
    </source>
</reference>
<evidence type="ECO:0000313" key="1">
    <source>
        <dbReference type="EMBL" id="KZT76396.1"/>
    </source>
</evidence>
<dbReference type="EMBL" id="KV126406">
    <property type="protein sequence ID" value="KZT76396.1"/>
    <property type="molecule type" value="Genomic_DNA"/>
</dbReference>
<name>A0A2Z6ZT60_9LAMI</name>
<proteinExistence type="predicted"/>